<evidence type="ECO:0000313" key="9">
    <source>
        <dbReference type="Proteomes" id="UP000053958"/>
    </source>
</evidence>
<comment type="caution">
    <text evidence="8">The sequence shown here is derived from an EMBL/GenBank/DDBJ whole genome shotgun (WGS) entry which is preliminary data.</text>
</comment>
<evidence type="ECO:0008006" key="10">
    <source>
        <dbReference type="Google" id="ProtNLM"/>
    </source>
</evidence>
<dbReference type="OrthoDB" id="425534at2759"/>
<reference evidence="8 9" key="1">
    <citation type="submission" date="2015-04" db="EMBL/GenBank/DDBJ databases">
        <authorList>
            <person name="Heijne W.H."/>
            <person name="Fedorova N.D."/>
            <person name="Nierman W.C."/>
            <person name="Vollebregt A.W."/>
            <person name="Zhao Z."/>
            <person name="Wu L."/>
            <person name="Kumar M."/>
            <person name="Stam H."/>
            <person name="van den Berg M.A."/>
            <person name="Pel H.J."/>
        </authorList>
    </citation>
    <scope>NUCLEOTIDE SEQUENCE [LARGE SCALE GENOMIC DNA]</scope>
    <source>
        <strain evidence="8 9">CBS 393.64</strain>
    </source>
</reference>
<feature type="compositionally biased region" description="Basic and acidic residues" evidence="4">
    <location>
        <begin position="1491"/>
        <end position="1505"/>
    </location>
</feature>
<feature type="compositionally biased region" description="Low complexity" evidence="4">
    <location>
        <begin position="852"/>
        <end position="870"/>
    </location>
</feature>
<dbReference type="PANTHER" id="PTHR43248">
    <property type="entry name" value="2-SUCCINYL-6-HYDROXY-2,4-CYCLOHEXADIENE-1-CARBOXYLATE SYNTHASE"/>
    <property type="match status" value="1"/>
</dbReference>
<dbReference type="Gene3D" id="3.40.50.1820">
    <property type="entry name" value="alpha/beta hydrolase"/>
    <property type="match status" value="1"/>
</dbReference>
<feature type="compositionally biased region" description="Low complexity" evidence="4">
    <location>
        <begin position="886"/>
        <end position="899"/>
    </location>
</feature>
<accession>A0A0F4YRC1</accession>
<keyword evidence="5" id="KW-0472">Membrane</keyword>
<feature type="region of interest" description="Disordered" evidence="4">
    <location>
        <begin position="1359"/>
        <end position="1379"/>
    </location>
</feature>
<protein>
    <recommendedName>
        <fullName evidence="10">Proteinase</fullName>
    </recommendedName>
</protein>
<dbReference type="Pfam" id="PF08386">
    <property type="entry name" value="Abhydrolase_4"/>
    <property type="match status" value="1"/>
</dbReference>
<evidence type="ECO:0000256" key="5">
    <source>
        <dbReference type="SAM" id="Phobius"/>
    </source>
</evidence>
<evidence type="ECO:0000256" key="3">
    <source>
        <dbReference type="SAM" id="Coils"/>
    </source>
</evidence>
<feature type="compositionally biased region" description="Low complexity" evidence="4">
    <location>
        <begin position="1172"/>
        <end position="1185"/>
    </location>
</feature>
<evidence type="ECO:0000259" key="6">
    <source>
        <dbReference type="Pfam" id="PF00561"/>
    </source>
</evidence>
<feature type="compositionally biased region" description="Polar residues" evidence="4">
    <location>
        <begin position="913"/>
        <end position="923"/>
    </location>
</feature>
<feature type="region of interest" description="Disordered" evidence="4">
    <location>
        <begin position="698"/>
        <end position="946"/>
    </location>
</feature>
<feature type="region of interest" description="Disordered" evidence="4">
    <location>
        <begin position="1077"/>
        <end position="1110"/>
    </location>
</feature>
<dbReference type="PANTHER" id="PTHR43248:SF25">
    <property type="entry name" value="AB HYDROLASE-1 DOMAIN-CONTAINING PROTEIN-RELATED"/>
    <property type="match status" value="1"/>
</dbReference>
<feature type="transmembrane region" description="Helical" evidence="5">
    <location>
        <begin position="37"/>
        <end position="57"/>
    </location>
</feature>
<feature type="region of interest" description="Disordered" evidence="4">
    <location>
        <begin position="1148"/>
        <end position="1185"/>
    </location>
</feature>
<dbReference type="Pfam" id="PF00561">
    <property type="entry name" value="Abhydrolase_1"/>
    <property type="match status" value="1"/>
</dbReference>
<feature type="coiled-coil region" evidence="3">
    <location>
        <begin position="978"/>
        <end position="1072"/>
    </location>
</feature>
<dbReference type="InterPro" id="IPR051601">
    <property type="entry name" value="Serine_prot/Carboxylest_S33"/>
</dbReference>
<feature type="region of interest" description="Disordered" evidence="4">
    <location>
        <begin position="1242"/>
        <end position="1281"/>
    </location>
</feature>
<dbReference type="SUPFAM" id="SSF53474">
    <property type="entry name" value="alpha/beta-Hydrolases"/>
    <property type="match status" value="1"/>
</dbReference>
<dbReference type="GO" id="GO:0016787">
    <property type="term" value="F:hydrolase activity"/>
    <property type="evidence" value="ECO:0007669"/>
    <property type="project" value="UniProtKB-KW"/>
</dbReference>
<dbReference type="EMBL" id="LASV01000225">
    <property type="protein sequence ID" value="KKA20837.1"/>
    <property type="molecule type" value="Genomic_DNA"/>
</dbReference>
<evidence type="ECO:0000313" key="8">
    <source>
        <dbReference type="EMBL" id="KKA20837.1"/>
    </source>
</evidence>
<keyword evidence="2" id="KW-0378">Hydrolase</keyword>
<organism evidence="8 9">
    <name type="scientific">Rasamsonia emersonii (strain ATCC 16479 / CBS 393.64 / IMI 116815)</name>
    <dbReference type="NCBI Taxonomy" id="1408163"/>
    <lineage>
        <taxon>Eukaryota</taxon>
        <taxon>Fungi</taxon>
        <taxon>Dikarya</taxon>
        <taxon>Ascomycota</taxon>
        <taxon>Pezizomycotina</taxon>
        <taxon>Eurotiomycetes</taxon>
        <taxon>Eurotiomycetidae</taxon>
        <taxon>Eurotiales</taxon>
        <taxon>Trichocomaceae</taxon>
        <taxon>Rasamsonia</taxon>
    </lineage>
</organism>
<keyword evidence="5" id="KW-0812">Transmembrane</keyword>
<feature type="compositionally biased region" description="Polar residues" evidence="4">
    <location>
        <begin position="793"/>
        <end position="818"/>
    </location>
</feature>
<evidence type="ECO:0000256" key="2">
    <source>
        <dbReference type="ARBA" id="ARBA00022801"/>
    </source>
</evidence>
<dbReference type="STRING" id="1408163.A0A0F4YRC1"/>
<feature type="compositionally biased region" description="Basic and acidic residues" evidence="4">
    <location>
        <begin position="1359"/>
        <end position="1376"/>
    </location>
</feature>
<feature type="compositionally biased region" description="Polar residues" evidence="4">
    <location>
        <begin position="1148"/>
        <end position="1160"/>
    </location>
</feature>
<dbReference type="InterPro" id="IPR013595">
    <property type="entry name" value="Pept_S33_TAP-like_C"/>
</dbReference>
<keyword evidence="5" id="KW-1133">Transmembrane helix</keyword>
<feature type="domain" description="Peptidase S33 tripeptidyl aminopeptidase-like C-terminal" evidence="7">
    <location>
        <begin position="539"/>
        <end position="641"/>
    </location>
</feature>
<comment type="similarity">
    <text evidence="1">Belongs to the peptidase S33 family.</text>
</comment>
<evidence type="ECO:0000256" key="4">
    <source>
        <dbReference type="SAM" id="MobiDB-lite"/>
    </source>
</evidence>
<keyword evidence="9" id="KW-1185">Reference proteome</keyword>
<dbReference type="InterPro" id="IPR029058">
    <property type="entry name" value="AB_hydrolase_fold"/>
</dbReference>
<evidence type="ECO:0000256" key="1">
    <source>
        <dbReference type="ARBA" id="ARBA00010088"/>
    </source>
</evidence>
<feature type="compositionally biased region" description="Basic and acidic residues" evidence="4">
    <location>
        <begin position="1392"/>
        <end position="1405"/>
    </location>
</feature>
<name>A0A0F4YRC1_RASE3</name>
<feature type="region of interest" description="Disordered" evidence="4">
    <location>
        <begin position="1491"/>
        <end position="1545"/>
    </location>
</feature>
<gene>
    <name evidence="8" type="ORF">T310_5120</name>
</gene>
<dbReference type="Proteomes" id="UP000053958">
    <property type="component" value="Unassembled WGS sequence"/>
</dbReference>
<proteinExistence type="inferred from homology"/>
<evidence type="ECO:0000259" key="7">
    <source>
        <dbReference type="Pfam" id="PF08386"/>
    </source>
</evidence>
<dbReference type="RefSeq" id="XP_013327449.1">
    <property type="nucleotide sequence ID" value="XM_013471995.1"/>
</dbReference>
<sequence length="1610" mass="176860">MDHTAMPSVKDRCTFRGTYQQNAFDGKKPWDAVVRKLLLLVVVTAGFLLSPLARFPFATQGGRSGQAETWNSGIDEKSQFQWSHISPSRELRYHDCFDGLQCARLEVPMDYKRTDGKGRTFAIALAKLPAKVPVTDPRYGGAILINPGGPGGSGVAQLLVSGRNLQTIADSEVDPEAAFDENSPNLPKYFDIIGFDPRGVNNTTPGFSCFPNTFSRRNWELQQETDGMLGSSDDSLMRNWQRNKALADGCSEQIIAKIDGQEALGEHMNTAPVVQDMIGIIERHAEWREKQGIAQQREHDAEKGFDKDQSLARRTRWNRGKEKLLYWGRSYGTVLGATFAAMYPDRVERAVLDGVVDLDSYYFNKGPSSILDADAIFDRFAIYCDAAGPDGCGLHHSGGPDSIKTSVRDLLSSILNSSVPVPASATRGPEVVTWTDVMTLVRIATYQPLYFFPLLAELLGDLSKGNGSAMADFKQRNREPSCLSPECLLAGPYSRECTIPGENDEYATRAILCTDSENLGKIDQDEFKQHWYSLKAESEMLGDYWAHVRLSCVGWKARAKWRFTGPFTRNTSHPLLFVSNTLDPVTPLRSARKMSSNFPGSVVLQQDSEGHTTLAAPSLCVAKAIRAYFQTGELPQPGMICQADMKPLLGAPSSSSMLDPRNLSAADRILYAAVEDEVRNYRRRGRFMPLQVVLRTAASGHDDGSGGMKQRASTWDGPSRASQGHARHLAEGVTVGGSAASQPGLQCKPRPSSVFIPRLGPRNAPLLTQETKRRSPSHWPILRNAGFRGARLSSPQKVSLPRNVSDQFSPWRSLSGSSEAEDEPASPTESDSPRETGSVRRKVNVLQEIHNSSCRGQQSRRSSVSSLFRSSPEDTGHSHFLSSPQSPVLRSSILSSPSISDDDSDAESVVISRDQSLPGSSPLSLRDQLEVRKRDSRTRKSSYETRRYIEHLETQLAAAQSQLSPMQSPSARPQASKLRSLNAEIKVLKQEIAEWESKFEARIKEEIAARTEVENKLRARIRVLENQVELDSCRIKELEYEKEIQAQKLRDAESLKSTNRSLERRIDVLTELLAQSPARVETPRSPIRGSDAVSPSRSPGPRLARPRSMVPSIQLTRGESLFQPMIVPDADEVHSQSPLHELAAELNSNKPRQSDSQPVQADSVPELDFDTSTVSSSSASKSQRSSAMSQFSSVSSQWSLPFPFSGDFHGKTQSRHRSMRRFPSGTCTLKPLILPAATAQASDCPPQQSLYPDFERSPASFDPTQIDGGPEEETGDSAHSVAQEETLAALEGRTDHYTTFDEAILKHGERLSDIIAHENSCSNGGYSSLRPDAGLDDGSLTCFSPGGDIDILPYPVTESMEKQSRSPDMESTDDTRTPMSARTRIENHKLRSDNKVPKTSTRECKSSNAYQASSTPGIVGQAAEILFNFCDRFKGFKSRFGALARRIIATVWNRNKRQFGKLSWWVLGLVIGSQTRSAWFKRTPSILAADNDERHRRSAGAEEGAHSGVSDEGLHSASCDPTCLQPAAQQKEPEIGSVSSGDRPAHGSTTLGHSLCLWAKFSVALVVAIGLAIRHGPGSLLEGDPPDRAYANEEGPPCSSPVRDTDSKPA</sequence>
<feature type="region of interest" description="Disordered" evidence="4">
    <location>
        <begin position="1577"/>
        <end position="1610"/>
    </location>
</feature>
<feature type="domain" description="AB hydrolase-1" evidence="6">
    <location>
        <begin position="142"/>
        <end position="355"/>
    </location>
</feature>
<feature type="region of interest" description="Disordered" evidence="4">
    <location>
        <begin position="1392"/>
        <end position="1413"/>
    </location>
</feature>
<dbReference type="GeneID" id="25317465"/>
<dbReference type="InterPro" id="IPR000073">
    <property type="entry name" value="AB_hydrolase_1"/>
</dbReference>
<keyword evidence="3" id="KW-0175">Coiled coil</keyword>